<reference evidence="1 2" key="1">
    <citation type="submission" date="2020-08" db="EMBL/GenBank/DDBJ databases">
        <title>Sequencing the genomes of 1000 actinobacteria strains.</title>
        <authorList>
            <person name="Klenk H.-P."/>
        </authorList>
    </citation>
    <scope>NUCLEOTIDE SEQUENCE [LARGE SCALE GENOMIC DNA]</scope>
    <source>
        <strain evidence="1 2">DSM 43851</strain>
    </source>
</reference>
<dbReference type="RefSeq" id="WP_184869306.1">
    <property type="nucleotide sequence ID" value="NZ_BAAAWY010000004.1"/>
</dbReference>
<organism evidence="1 2">
    <name type="scientific">Kutzneria kofuensis</name>
    <dbReference type="NCBI Taxonomy" id="103725"/>
    <lineage>
        <taxon>Bacteria</taxon>
        <taxon>Bacillati</taxon>
        <taxon>Actinomycetota</taxon>
        <taxon>Actinomycetes</taxon>
        <taxon>Pseudonocardiales</taxon>
        <taxon>Pseudonocardiaceae</taxon>
        <taxon>Kutzneria</taxon>
    </lineage>
</organism>
<evidence type="ECO:0000313" key="2">
    <source>
        <dbReference type="Proteomes" id="UP000585638"/>
    </source>
</evidence>
<accession>A0A7W9KQK7</accession>
<protein>
    <recommendedName>
        <fullName evidence="3">Polyketide cyclase/dehydrase/lipid transport protein</fullName>
    </recommendedName>
</protein>
<dbReference type="EMBL" id="JACHIR010000002">
    <property type="protein sequence ID" value="MBB5896800.1"/>
    <property type="molecule type" value="Genomic_DNA"/>
</dbReference>
<gene>
    <name evidence="1" type="ORF">BJ998_008059</name>
</gene>
<comment type="caution">
    <text evidence="1">The sequence shown here is derived from an EMBL/GenBank/DDBJ whole genome shotgun (WGS) entry which is preliminary data.</text>
</comment>
<sequence>MAGHVDNQIFIEAPVELTWELANSTELDRRHSPEGQAVVAEDPARHSRVLRVATPPDADGRVWHYHVERILDPVRRVAYARRFGNPFFLYSTALWVYAPAPGGSSIRCVQDFETTEASPVDDDKMAELLSAGTEKALRTTAEFIESEAKARR</sequence>
<dbReference type="AlphaFoldDB" id="A0A7W9KQK7"/>
<dbReference type="SUPFAM" id="SSF55961">
    <property type="entry name" value="Bet v1-like"/>
    <property type="match status" value="1"/>
</dbReference>
<evidence type="ECO:0008006" key="3">
    <source>
        <dbReference type="Google" id="ProtNLM"/>
    </source>
</evidence>
<dbReference type="Proteomes" id="UP000585638">
    <property type="component" value="Unassembled WGS sequence"/>
</dbReference>
<proteinExistence type="predicted"/>
<name>A0A7W9KQK7_9PSEU</name>
<dbReference type="Gene3D" id="3.30.530.20">
    <property type="match status" value="1"/>
</dbReference>
<evidence type="ECO:0000313" key="1">
    <source>
        <dbReference type="EMBL" id="MBB5896800.1"/>
    </source>
</evidence>
<dbReference type="InterPro" id="IPR023393">
    <property type="entry name" value="START-like_dom_sf"/>
</dbReference>
<keyword evidence="2" id="KW-1185">Reference proteome</keyword>